<dbReference type="EMBL" id="JBHMAA010000034">
    <property type="protein sequence ID" value="MFB9952454.1"/>
    <property type="molecule type" value="Genomic_DNA"/>
</dbReference>
<keyword evidence="2" id="KW-1185">Reference proteome</keyword>
<name>A0ABV6APA9_9HYPH</name>
<dbReference type="Proteomes" id="UP001589692">
    <property type="component" value="Unassembled WGS sequence"/>
</dbReference>
<accession>A0ABV6APA9</accession>
<evidence type="ECO:0000313" key="2">
    <source>
        <dbReference type="Proteomes" id="UP001589692"/>
    </source>
</evidence>
<dbReference type="RefSeq" id="WP_377265263.1">
    <property type="nucleotide sequence ID" value="NZ_JBHMAA010000034.1"/>
</dbReference>
<reference evidence="1 2" key="1">
    <citation type="submission" date="2024-09" db="EMBL/GenBank/DDBJ databases">
        <authorList>
            <person name="Sun Q."/>
            <person name="Mori K."/>
        </authorList>
    </citation>
    <scope>NUCLEOTIDE SEQUENCE [LARGE SCALE GENOMIC DNA]</scope>
    <source>
        <strain evidence="1 2">TBRC 4938</strain>
    </source>
</reference>
<comment type="caution">
    <text evidence="1">The sequence shown here is derived from an EMBL/GenBank/DDBJ whole genome shotgun (WGS) entry which is preliminary data.</text>
</comment>
<protein>
    <submittedName>
        <fullName evidence="1">Uncharacterized protein</fullName>
    </submittedName>
</protein>
<gene>
    <name evidence="1" type="ORF">ACFFP0_26725</name>
</gene>
<sequence>MRGVARKTAARHSTIDPLAQAIADFRSGMAKFCELPDFGNGRQHEDAIAATYRPPQDALERWEQPATTRIAAIEALRLADEEKRDHADSRIIKAMVRASLRFFETEPQTSADCAGAISQIHDAIDFLTAICMAADAFDENHASAMKVVGGAAIDCLNLALDELREMGWPRKVAA</sequence>
<evidence type="ECO:0000313" key="1">
    <source>
        <dbReference type="EMBL" id="MFB9952454.1"/>
    </source>
</evidence>
<proteinExistence type="predicted"/>
<organism evidence="1 2">
    <name type="scientific">Rhizobium puerariae</name>
    <dbReference type="NCBI Taxonomy" id="1585791"/>
    <lineage>
        <taxon>Bacteria</taxon>
        <taxon>Pseudomonadati</taxon>
        <taxon>Pseudomonadota</taxon>
        <taxon>Alphaproteobacteria</taxon>
        <taxon>Hyphomicrobiales</taxon>
        <taxon>Rhizobiaceae</taxon>
        <taxon>Rhizobium/Agrobacterium group</taxon>
        <taxon>Rhizobium</taxon>
    </lineage>
</organism>